<evidence type="ECO:0000313" key="3">
    <source>
        <dbReference type="Proteomes" id="UP001151529"/>
    </source>
</evidence>
<evidence type="ECO:0000256" key="1">
    <source>
        <dbReference type="SAM" id="MobiDB-lite"/>
    </source>
</evidence>
<sequence length="135" mass="14210">MGFSLKPQASSKTSGIVATAAKSSASWDEDWGPVSKGSASAHRALASNSSPTPSISANQPVQSTFLQLESPMTSAVSSKQTTISCLPVDIEWPPPTSSTSSLNDIDPFVDWPPRPSGTSSEQGRYQLGLQQPNFI</sequence>
<accession>A0A9Q0PRR1</accession>
<dbReference type="EMBL" id="JAPFFL010000011">
    <property type="protein sequence ID" value="KAJ6693233.1"/>
    <property type="molecule type" value="Genomic_DNA"/>
</dbReference>
<organism evidence="2 3">
    <name type="scientific">Salix viminalis</name>
    <name type="common">Common osier</name>
    <name type="synonym">Basket willow</name>
    <dbReference type="NCBI Taxonomy" id="40686"/>
    <lineage>
        <taxon>Eukaryota</taxon>
        <taxon>Viridiplantae</taxon>
        <taxon>Streptophyta</taxon>
        <taxon>Embryophyta</taxon>
        <taxon>Tracheophyta</taxon>
        <taxon>Spermatophyta</taxon>
        <taxon>Magnoliopsida</taxon>
        <taxon>eudicotyledons</taxon>
        <taxon>Gunneridae</taxon>
        <taxon>Pentapetalae</taxon>
        <taxon>rosids</taxon>
        <taxon>fabids</taxon>
        <taxon>Malpighiales</taxon>
        <taxon>Salicaceae</taxon>
        <taxon>Saliceae</taxon>
        <taxon>Salix</taxon>
    </lineage>
</organism>
<reference evidence="2" key="2">
    <citation type="journal article" date="2023" name="Int. J. Mol. Sci.">
        <title>De Novo Assembly and Annotation of 11 Diverse Shrub Willow (Salix) Genomes Reveals Novel Gene Organization in Sex-Linked Regions.</title>
        <authorList>
            <person name="Hyden B."/>
            <person name="Feng K."/>
            <person name="Yates T.B."/>
            <person name="Jawdy S."/>
            <person name="Cereghino C."/>
            <person name="Smart L.B."/>
            <person name="Muchero W."/>
        </authorList>
    </citation>
    <scope>NUCLEOTIDE SEQUENCE [LARGE SCALE GENOMIC DNA]</scope>
    <source>
        <tissue evidence="2">Shoot tip</tissue>
    </source>
</reference>
<reference evidence="2" key="1">
    <citation type="submission" date="2022-11" db="EMBL/GenBank/DDBJ databases">
        <authorList>
            <person name="Hyden B.L."/>
            <person name="Feng K."/>
            <person name="Yates T."/>
            <person name="Jawdy S."/>
            <person name="Smart L.B."/>
            <person name="Muchero W."/>
        </authorList>
    </citation>
    <scope>NUCLEOTIDE SEQUENCE</scope>
    <source>
        <tissue evidence="2">Shoot tip</tissue>
    </source>
</reference>
<comment type="caution">
    <text evidence="2">The sequence shown here is derived from an EMBL/GenBank/DDBJ whole genome shotgun (WGS) entry which is preliminary data.</text>
</comment>
<gene>
    <name evidence="2" type="ORF">OIU85_004037</name>
</gene>
<protein>
    <submittedName>
        <fullName evidence="2">Uncharacterized protein</fullName>
    </submittedName>
</protein>
<feature type="compositionally biased region" description="Polar residues" evidence="1">
    <location>
        <begin position="46"/>
        <end position="58"/>
    </location>
</feature>
<evidence type="ECO:0000313" key="2">
    <source>
        <dbReference type="EMBL" id="KAJ6693233.1"/>
    </source>
</evidence>
<feature type="region of interest" description="Disordered" evidence="1">
    <location>
        <begin position="95"/>
        <end position="135"/>
    </location>
</feature>
<name>A0A9Q0PRR1_SALVM</name>
<keyword evidence="3" id="KW-1185">Reference proteome</keyword>
<dbReference type="Proteomes" id="UP001151529">
    <property type="component" value="Chromosome 13"/>
</dbReference>
<feature type="region of interest" description="Disordered" evidence="1">
    <location>
        <begin position="1"/>
        <end position="58"/>
    </location>
</feature>
<feature type="compositionally biased region" description="Polar residues" evidence="1">
    <location>
        <begin position="7"/>
        <end position="26"/>
    </location>
</feature>
<feature type="compositionally biased region" description="Polar residues" evidence="1">
    <location>
        <begin position="116"/>
        <end position="135"/>
    </location>
</feature>
<dbReference type="AlphaFoldDB" id="A0A9Q0PRR1"/>
<proteinExistence type="predicted"/>